<keyword evidence="1" id="KW-0472">Membrane</keyword>
<reference evidence="2" key="1">
    <citation type="submission" date="2020-05" db="UniProtKB">
        <authorList>
            <consortium name="EnsemblMetazoa"/>
        </authorList>
    </citation>
    <scope>IDENTIFICATION</scope>
    <source>
        <strain evidence="2">TTRI</strain>
    </source>
</reference>
<feature type="transmembrane region" description="Helical" evidence="1">
    <location>
        <begin position="70"/>
        <end position="89"/>
    </location>
</feature>
<accession>A0A1A9V781</accession>
<organism evidence="2 3">
    <name type="scientific">Glossina austeni</name>
    <name type="common">Savannah tsetse fly</name>
    <dbReference type="NCBI Taxonomy" id="7395"/>
    <lineage>
        <taxon>Eukaryota</taxon>
        <taxon>Metazoa</taxon>
        <taxon>Ecdysozoa</taxon>
        <taxon>Arthropoda</taxon>
        <taxon>Hexapoda</taxon>
        <taxon>Insecta</taxon>
        <taxon>Pterygota</taxon>
        <taxon>Neoptera</taxon>
        <taxon>Endopterygota</taxon>
        <taxon>Diptera</taxon>
        <taxon>Brachycera</taxon>
        <taxon>Muscomorpha</taxon>
        <taxon>Hippoboscoidea</taxon>
        <taxon>Glossinidae</taxon>
        <taxon>Glossina</taxon>
    </lineage>
</organism>
<keyword evidence="3" id="KW-1185">Reference proteome</keyword>
<dbReference type="EnsemblMetazoa" id="GAUT028157-RA">
    <property type="protein sequence ID" value="GAUT028157-PA"/>
    <property type="gene ID" value="GAUT028157"/>
</dbReference>
<sequence length="101" mass="11897">MEILINRKKLSIHAFRVKTVSRISWANHQVTFYVKTTACLITNYLSFNELFYTKRLGFPLIDSQRFYRNGVTFIIPCYILHLVLISSHLDMGRIDQDTLIN</sequence>
<keyword evidence="1" id="KW-0812">Transmembrane</keyword>
<evidence type="ECO:0000256" key="1">
    <source>
        <dbReference type="SAM" id="Phobius"/>
    </source>
</evidence>
<evidence type="ECO:0000313" key="2">
    <source>
        <dbReference type="EnsemblMetazoa" id="GAUT028157-PA"/>
    </source>
</evidence>
<protein>
    <submittedName>
        <fullName evidence="2">Uncharacterized protein</fullName>
    </submittedName>
</protein>
<keyword evidence="1" id="KW-1133">Transmembrane helix</keyword>
<evidence type="ECO:0000313" key="3">
    <source>
        <dbReference type="Proteomes" id="UP000078200"/>
    </source>
</evidence>
<dbReference type="VEuPathDB" id="VectorBase:GAUT028157"/>
<proteinExistence type="predicted"/>
<dbReference type="AlphaFoldDB" id="A0A1A9V781"/>
<name>A0A1A9V781_GLOAU</name>
<dbReference type="Proteomes" id="UP000078200">
    <property type="component" value="Unassembled WGS sequence"/>
</dbReference>